<reference evidence="1" key="1">
    <citation type="journal article" date="2023" name="Access Microbiol">
        <title>De-novo genome assembly for Akanthomyces muscarius, a biocontrol agent of insect agricultural pests.</title>
        <authorList>
            <person name="Erdos Z."/>
            <person name="Studholme D.J."/>
            <person name="Raymond B."/>
            <person name="Sharma M."/>
        </authorList>
    </citation>
    <scope>NUCLEOTIDE SEQUENCE</scope>
    <source>
        <strain evidence="1">Ve6</strain>
    </source>
</reference>
<sequence>MSKDILSRADECLEVLQKLRGTTSDQPSDQPATVRANVIEKARSRVQSGNVLAVANLLPVLPPEQRVLELNDAIEKAETLLGDNHDEVAILKFLRVPYQLQDDFQRQECLNYLSSYEGRDDELAVTIRINCHICLSEICIGEDNIAELSEHVKKLRQITREPEHISITSYLQSAAHLYEEKFRSAIEWALACISHWIGAIDEGLWFHKAASLVGLSLQSLQEFGRAADWFSEALSWMRHILPENSPFCTRTACRLETAILQREGLLDIQELVPPVSSAILKDHIQLISKLLADAEGQEFKTLQACEGILKEKLASNRDDGLRSSHSTLSGTVSPEIKSRADFVLNQMRERRLSYTAIDREAIEIASKFSGRASVLARLLQLPGEQRLPALDIFIAQAKATLSEDHPTTLLLEYNRLDYVSGNTAEYRLERLEDIFSRLRKLDNMLGGNVKLGDIAKRAGIRKLGNIANRRGIRKRGDISAHADYLIAHHKAIKELCQLSILSRQGEQAMVAADRLEQVAGDDHDKMEAFLLQGTAFSVQKKFGPAIEAVLKSWEAEAASWEKSFSFLAISRRDAMFMRLLS</sequence>
<accession>A0A9W8QLW2</accession>
<dbReference type="RefSeq" id="XP_056057911.1">
    <property type="nucleotide sequence ID" value="XM_056199464.1"/>
</dbReference>
<comment type="caution">
    <text evidence="1">The sequence shown here is derived from an EMBL/GenBank/DDBJ whole genome shotgun (WGS) entry which is preliminary data.</text>
</comment>
<evidence type="ECO:0000313" key="2">
    <source>
        <dbReference type="Proteomes" id="UP001144673"/>
    </source>
</evidence>
<dbReference type="AlphaFoldDB" id="A0A9W8QLW2"/>
<dbReference type="EMBL" id="JAJHUN010000002">
    <property type="protein sequence ID" value="KAJ4161527.1"/>
    <property type="molecule type" value="Genomic_DNA"/>
</dbReference>
<evidence type="ECO:0000313" key="1">
    <source>
        <dbReference type="EMBL" id="KAJ4161527.1"/>
    </source>
</evidence>
<proteinExistence type="predicted"/>
<dbReference type="KEGG" id="amus:LMH87_007563"/>
<protein>
    <submittedName>
        <fullName evidence="1">Uncharacterized protein</fullName>
    </submittedName>
</protein>
<keyword evidence="2" id="KW-1185">Reference proteome</keyword>
<gene>
    <name evidence="1" type="ORF">LMH87_007563</name>
</gene>
<name>A0A9W8QLW2_AKAMU</name>
<organism evidence="1 2">
    <name type="scientific">Akanthomyces muscarius</name>
    <name type="common">Entomopathogenic fungus</name>
    <name type="synonym">Lecanicillium muscarium</name>
    <dbReference type="NCBI Taxonomy" id="2231603"/>
    <lineage>
        <taxon>Eukaryota</taxon>
        <taxon>Fungi</taxon>
        <taxon>Dikarya</taxon>
        <taxon>Ascomycota</taxon>
        <taxon>Pezizomycotina</taxon>
        <taxon>Sordariomycetes</taxon>
        <taxon>Hypocreomycetidae</taxon>
        <taxon>Hypocreales</taxon>
        <taxon>Cordycipitaceae</taxon>
        <taxon>Akanthomyces</taxon>
    </lineage>
</organism>
<dbReference type="GeneID" id="80894722"/>
<dbReference type="Proteomes" id="UP001144673">
    <property type="component" value="Unassembled WGS sequence"/>
</dbReference>